<proteinExistence type="predicted"/>
<evidence type="ECO:0000313" key="3">
    <source>
        <dbReference type="Proteomes" id="UP001221757"/>
    </source>
</evidence>
<accession>A0AAD7GJC4</accession>
<reference evidence="2" key="1">
    <citation type="submission" date="2023-03" db="EMBL/GenBank/DDBJ databases">
        <title>Massive genome expansion in bonnet fungi (Mycena s.s.) driven by repeated elements and novel gene families across ecological guilds.</title>
        <authorList>
            <consortium name="Lawrence Berkeley National Laboratory"/>
            <person name="Harder C.B."/>
            <person name="Miyauchi S."/>
            <person name="Viragh M."/>
            <person name="Kuo A."/>
            <person name="Thoen E."/>
            <person name="Andreopoulos B."/>
            <person name="Lu D."/>
            <person name="Skrede I."/>
            <person name="Drula E."/>
            <person name="Henrissat B."/>
            <person name="Morin E."/>
            <person name="Kohler A."/>
            <person name="Barry K."/>
            <person name="LaButti K."/>
            <person name="Morin E."/>
            <person name="Salamov A."/>
            <person name="Lipzen A."/>
            <person name="Mereny Z."/>
            <person name="Hegedus B."/>
            <person name="Baldrian P."/>
            <person name="Stursova M."/>
            <person name="Weitz H."/>
            <person name="Taylor A."/>
            <person name="Grigoriev I.V."/>
            <person name="Nagy L.G."/>
            <person name="Martin F."/>
            <person name="Kauserud H."/>
        </authorList>
    </citation>
    <scope>NUCLEOTIDE SEQUENCE</scope>
    <source>
        <strain evidence="2">CBHHK067</strain>
    </source>
</reference>
<name>A0AAD7GJC4_MYCRO</name>
<protein>
    <submittedName>
        <fullName evidence="2">Uncharacterized protein</fullName>
    </submittedName>
</protein>
<feature type="region of interest" description="Disordered" evidence="1">
    <location>
        <begin position="41"/>
        <end position="63"/>
    </location>
</feature>
<gene>
    <name evidence="2" type="ORF">B0H17DRAFT_1133606</name>
</gene>
<organism evidence="2 3">
    <name type="scientific">Mycena rosella</name>
    <name type="common">Pink bonnet</name>
    <name type="synonym">Agaricus rosellus</name>
    <dbReference type="NCBI Taxonomy" id="1033263"/>
    <lineage>
        <taxon>Eukaryota</taxon>
        <taxon>Fungi</taxon>
        <taxon>Dikarya</taxon>
        <taxon>Basidiomycota</taxon>
        <taxon>Agaricomycotina</taxon>
        <taxon>Agaricomycetes</taxon>
        <taxon>Agaricomycetidae</taxon>
        <taxon>Agaricales</taxon>
        <taxon>Marasmiineae</taxon>
        <taxon>Mycenaceae</taxon>
        <taxon>Mycena</taxon>
    </lineage>
</organism>
<evidence type="ECO:0000256" key="1">
    <source>
        <dbReference type="SAM" id="MobiDB-lite"/>
    </source>
</evidence>
<comment type="caution">
    <text evidence="2">The sequence shown here is derived from an EMBL/GenBank/DDBJ whole genome shotgun (WGS) entry which is preliminary data.</text>
</comment>
<dbReference type="Proteomes" id="UP001221757">
    <property type="component" value="Unassembled WGS sequence"/>
</dbReference>
<sequence length="176" mass="19185">MAVTGKHVNSKFPVGVEDYSNRPLVLGSAAANPSHSSCFHCHQASSKHAPGPPPAPPAGTTCPTPHASPRCHYVCHAALDQHMRKHPQRALVEPQQFQHVLDDDFGPELRGAAGGIAERNLLTTSFHTARKPVMGSLAVVSMRTRMRTPQMIPRRYTGQLVFHDDQVHAAPTQGRR</sequence>
<dbReference type="EMBL" id="JARKIE010000056">
    <property type="protein sequence ID" value="KAJ7691829.1"/>
    <property type="molecule type" value="Genomic_DNA"/>
</dbReference>
<evidence type="ECO:0000313" key="2">
    <source>
        <dbReference type="EMBL" id="KAJ7691829.1"/>
    </source>
</evidence>
<dbReference type="AlphaFoldDB" id="A0AAD7GJC4"/>
<keyword evidence="3" id="KW-1185">Reference proteome</keyword>